<dbReference type="EMBL" id="QCYY01001545">
    <property type="protein sequence ID" value="ROT77264.1"/>
    <property type="molecule type" value="Genomic_DNA"/>
</dbReference>
<feature type="compositionally biased region" description="Basic and acidic residues" evidence="1">
    <location>
        <begin position="130"/>
        <end position="140"/>
    </location>
</feature>
<comment type="caution">
    <text evidence="2">The sequence shown here is derived from an EMBL/GenBank/DDBJ whole genome shotgun (WGS) entry which is preliminary data.</text>
</comment>
<evidence type="ECO:0000313" key="2">
    <source>
        <dbReference type="EMBL" id="ROT77264.1"/>
    </source>
</evidence>
<organism evidence="2 3">
    <name type="scientific">Penaeus vannamei</name>
    <name type="common">Whiteleg shrimp</name>
    <name type="synonym">Litopenaeus vannamei</name>
    <dbReference type="NCBI Taxonomy" id="6689"/>
    <lineage>
        <taxon>Eukaryota</taxon>
        <taxon>Metazoa</taxon>
        <taxon>Ecdysozoa</taxon>
        <taxon>Arthropoda</taxon>
        <taxon>Crustacea</taxon>
        <taxon>Multicrustacea</taxon>
        <taxon>Malacostraca</taxon>
        <taxon>Eumalacostraca</taxon>
        <taxon>Eucarida</taxon>
        <taxon>Decapoda</taxon>
        <taxon>Dendrobranchiata</taxon>
        <taxon>Penaeoidea</taxon>
        <taxon>Penaeidae</taxon>
        <taxon>Penaeus</taxon>
    </lineage>
</organism>
<keyword evidence="3" id="KW-1185">Reference proteome</keyword>
<evidence type="ECO:0000256" key="1">
    <source>
        <dbReference type="SAM" id="MobiDB-lite"/>
    </source>
</evidence>
<gene>
    <name evidence="2" type="ORF">C7M84_004084</name>
</gene>
<evidence type="ECO:0000313" key="3">
    <source>
        <dbReference type="Proteomes" id="UP000283509"/>
    </source>
</evidence>
<reference evidence="2 3" key="1">
    <citation type="submission" date="2018-04" db="EMBL/GenBank/DDBJ databases">
        <authorList>
            <person name="Zhang X."/>
            <person name="Yuan J."/>
            <person name="Li F."/>
            <person name="Xiang J."/>
        </authorList>
    </citation>
    <scope>NUCLEOTIDE SEQUENCE [LARGE SCALE GENOMIC DNA]</scope>
    <source>
        <tissue evidence="2">Muscle</tissue>
    </source>
</reference>
<reference evidence="2 3" key="2">
    <citation type="submission" date="2019-01" db="EMBL/GenBank/DDBJ databases">
        <title>The decoding of complex shrimp genome reveals the adaptation for benthos swimmer, frequently molting mechanism and breeding impact on genome.</title>
        <authorList>
            <person name="Sun Y."/>
            <person name="Gao Y."/>
            <person name="Yu Y."/>
        </authorList>
    </citation>
    <scope>NUCLEOTIDE SEQUENCE [LARGE SCALE GENOMIC DNA]</scope>
    <source>
        <tissue evidence="2">Muscle</tissue>
    </source>
</reference>
<name>A0A3R7N4T9_PENVA</name>
<dbReference type="AlphaFoldDB" id="A0A3R7N4T9"/>
<feature type="region of interest" description="Disordered" evidence="1">
    <location>
        <begin position="96"/>
        <end position="149"/>
    </location>
</feature>
<feature type="compositionally biased region" description="Basic and acidic residues" evidence="1">
    <location>
        <begin position="108"/>
        <end position="119"/>
    </location>
</feature>
<feature type="compositionally biased region" description="Basic and acidic residues" evidence="1">
    <location>
        <begin position="323"/>
        <end position="332"/>
    </location>
</feature>
<dbReference type="Proteomes" id="UP000283509">
    <property type="component" value="Unassembled WGS sequence"/>
</dbReference>
<sequence>MLRPTATGEQRRDVTVYVSAGGVNLLTRGGRQETARVPTTMMTTSNVSRITTTGRTLCGGSASVFCVLRSFSDCQNNSFSSDILIHLREASPLAIPSAQGPVPHLKRIKADTRTEEQKNRRTKLKPSPQSEREHHSRTSHADTPFSAQTTTASHSLHSIHCSDVSTKADGLSVAKRDASEALIVGCVIGAPSDPRGVAWWAGASQSQCHNSGQSKDVQHGTDKSELRTPQPFSLRTLSKLLFILSLFLLSFFLLSSSVTSPSPFQPLSPLLLTKLPFSHLSPPSSFPLPLLSPFPLTLPLLPPLPPPLLSPFPSFHPAPLRRQAGDRGRQQEPRPINSAPRIPVFGLPASSRDAKPLGNCRHGPLLPSLSFPLFFAFVSRCFFL</sequence>
<feature type="region of interest" description="Disordered" evidence="1">
    <location>
        <begin position="320"/>
        <end position="341"/>
    </location>
</feature>
<accession>A0A3R7N4T9</accession>
<protein>
    <submittedName>
        <fullName evidence="2">Uncharacterized protein</fullName>
    </submittedName>
</protein>
<proteinExistence type="predicted"/>